<dbReference type="CDD" id="cd23159">
    <property type="entry name" value="Prefoldin_URI1"/>
    <property type="match status" value="1"/>
</dbReference>
<feature type="compositionally biased region" description="Low complexity" evidence="5">
    <location>
        <begin position="347"/>
        <end position="359"/>
    </location>
</feature>
<feature type="compositionally biased region" description="Acidic residues" evidence="5">
    <location>
        <begin position="208"/>
        <end position="219"/>
    </location>
</feature>
<feature type="compositionally biased region" description="Polar residues" evidence="5">
    <location>
        <begin position="300"/>
        <end position="312"/>
    </location>
</feature>
<reference evidence="7" key="1">
    <citation type="submission" date="2025-08" db="UniProtKB">
        <authorList>
            <consortium name="RefSeq"/>
        </authorList>
    </citation>
    <scope>IDENTIFICATION</scope>
</reference>
<feature type="compositionally biased region" description="Acidic residues" evidence="5">
    <location>
        <begin position="253"/>
        <end position="289"/>
    </location>
</feature>
<dbReference type="GeneID" id="101860351"/>
<dbReference type="InterPro" id="IPR052255">
    <property type="entry name" value="RNA_pol_II_subunit5-mediator"/>
</dbReference>
<comment type="similarity">
    <text evidence="3">Belongs to the RNA polymerase II subunit 5-mediating protein family.</text>
</comment>
<dbReference type="RefSeq" id="XP_005103795.1">
    <property type="nucleotide sequence ID" value="XM_005103738.3"/>
</dbReference>
<feature type="region of interest" description="Disordered" evidence="5">
    <location>
        <begin position="201"/>
        <end position="316"/>
    </location>
</feature>
<evidence type="ECO:0000256" key="3">
    <source>
        <dbReference type="ARBA" id="ARBA00038295"/>
    </source>
</evidence>
<keyword evidence="2" id="KW-0539">Nucleus</keyword>
<feature type="region of interest" description="Disordered" evidence="5">
    <location>
        <begin position="337"/>
        <end position="430"/>
    </location>
</feature>
<evidence type="ECO:0000256" key="2">
    <source>
        <dbReference type="ARBA" id="ARBA00023242"/>
    </source>
</evidence>
<keyword evidence="4" id="KW-0175">Coiled coil</keyword>
<dbReference type="PANTHER" id="PTHR15111">
    <property type="entry name" value="RNA POLYMERASE II SUBUNIT 5-MEDIATING PROTEIN NNX3"/>
    <property type="match status" value="1"/>
</dbReference>
<feature type="compositionally biased region" description="Basic and acidic residues" evidence="5">
    <location>
        <begin position="152"/>
        <end position="167"/>
    </location>
</feature>
<dbReference type="Gene3D" id="1.10.287.370">
    <property type="match status" value="1"/>
</dbReference>
<evidence type="ECO:0000313" key="6">
    <source>
        <dbReference type="Proteomes" id="UP000694888"/>
    </source>
</evidence>
<gene>
    <name evidence="7" type="primary">LOC101860351</name>
</gene>
<evidence type="ECO:0000256" key="4">
    <source>
        <dbReference type="SAM" id="Coils"/>
    </source>
</evidence>
<dbReference type="Proteomes" id="UP000694888">
    <property type="component" value="Unplaced"/>
</dbReference>
<evidence type="ECO:0000256" key="5">
    <source>
        <dbReference type="SAM" id="MobiDB-lite"/>
    </source>
</evidence>
<protein>
    <submittedName>
        <fullName evidence="7">Unconventional prefoldin RPB5 interactor</fullName>
    </submittedName>
</protein>
<name>A0ABM0JXE2_APLCA</name>
<proteinExistence type="inferred from homology"/>
<dbReference type="Pfam" id="PF02996">
    <property type="entry name" value="Prefoldin"/>
    <property type="match status" value="1"/>
</dbReference>
<feature type="compositionally biased region" description="Polar residues" evidence="5">
    <location>
        <begin position="171"/>
        <end position="187"/>
    </location>
</feature>
<dbReference type="InterPro" id="IPR004127">
    <property type="entry name" value="Prefoldin_subunit_alpha"/>
</dbReference>
<organism evidence="6 7">
    <name type="scientific">Aplysia californica</name>
    <name type="common">California sea hare</name>
    <dbReference type="NCBI Taxonomy" id="6500"/>
    <lineage>
        <taxon>Eukaryota</taxon>
        <taxon>Metazoa</taxon>
        <taxon>Spiralia</taxon>
        <taxon>Lophotrochozoa</taxon>
        <taxon>Mollusca</taxon>
        <taxon>Gastropoda</taxon>
        <taxon>Heterobranchia</taxon>
        <taxon>Euthyneura</taxon>
        <taxon>Tectipleura</taxon>
        <taxon>Aplysiida</taxon>
        <taxon>Aplysioidea</taxon>
        <taxon>Aplysiidae</taxon>
        <taxon>Aplysia</taxon>
    </lineage>
</organism>
<feature type="coiled-coil region" evidence="4">
    <location>
        <begin position="90"/>
        <end position="117"/>
    </location>
</feature>
<dbReference type="InterPro" id="IPR009053">
    <property type="entry name" value="Prefoldin"/>
</dbReference>
<evidence type="ECO:0000313" key="7">
    <source>
        <dbReference type="RefSeq" id="XP_005103795.1"/>
    </source>
</evidence>
<feature type="compositionally biased region" description="Polar residues" evidence="5">
    <location>
        <begin position="362"/>
        <end position="373"/>
    </location>
</feature>
<comment type="subcellular location">
    <subcellularLocation>
        <location evidence="1">Nucleus</location>
    </subcellularLocation>
</comment>
<feature type="compositionally biased region" description="Basic and acidic residues" evidence="5">
    <location>
        <begin position="227"/>
        <end position="243"/>
    </location>
</feature>
<dbReference type="SUPFAM" id="SSF46579">
    <property type="entry name" value="Prefoldin"/>
    <property type="match status" value="1"/>
</dbReference>
<sequence>MDPRHLNRLKEEQQKAIYETKERIKQCESFKSDYKALQNRLKTLPDSVNHDIMVPFGKLAFMPGKIVHTNEVMVLLGDNWFAERSAKQAAEIAGRRMKELDKKVKELNDQMRLLEPRLGFTSDLQTELQGKEDVREIREEFDEEQERLWNDRHRESVKRQKEQERLKAAATGTTPMAQKVEGSSLSDEQLWARLDQLERQEAERAEMDSDEWKEEEEEDNSSRKKKKNDENMRRVSFADENHPKTLGLQMSQNDDDEEEEDDDLSEGTDSDDDDDDEEGSDADGEEEDSDCKTKRRTIFFSHTKTPAVSQSGRGEAVEINSPSDIYKLFQPPSILKKSPARERWNESSGSASVSVRGGSIPEDSTMTSHTVDTATHIPSIASSAQKAFSGQIVERQTQDTQHHTGQTHGAEPQRRVSKFRAKRMGQSDPS</sequence>
<keyword evidence="6" id="KW-1185">Reference proteome</keyword>
<accession>A0ABM0JXE2</accession>
<dbReference type="PANTHER" id="PTHR15111:SF0">
    <property type="entry name" value="UNCONVENTIONAL PREFOLDIN RPB5 INTERACTOR 1"/>
    <property type="match status" value="1"/>
</dbReference>
<feature type="region of interest" description="Disordered" evidence="5">
    <location>
        <begin position="152"/>
        <end position="187"/>
    </location>
</feature>
<evidence type="ECO:0000256" key="1">
    <source>
        <dbReference type="ARBA" id="ARBA00004123"/>
    </source>
</evidence>